<dbReference type="Gene3D" id="3.90.1210.10">
    <property type="entry name" value="Antifreeze-like/N-acetylneuraminic acid synthase C-terminal domain"/>
    <property type="match status" value="1"/>
</dbReference>
<evidence type="ECO:0000256" key="2">
    <source>
        <dbReference type="ARBA" id="ARBA00022729"/>
    </source>
</evidence>
<dbReference type="InterPro" id="IPR039246">
    <property type="entry name" value="Flagellar_FlgA"/>
</dbReference>
<comment type="similarity">
    <text evidence="4">Belongs to the FlgA family.</text>
</comment>
<feature type="domain" description="SAF" evidence="5">
    <location>
        <begin position="102"/>
        <end position="164"/>
    </location>
</feature>
<dbReference type="Gene3D" id="2.30.30.760">
    <property type="match status" value="1"/>
</dbReference>
<keyword evidence="6" id="KW-0966">Cell projection</keyword>
<comment type="function">
    <text evidence="4">Involved in the assembly process of the P-ring formation. It may associate with FlgF on the rod constituting a structure essential for the P-ring assembly or may act as a modulator protein for the P-ring assembly.</text>
</comment>
<dbReference type="PANTHER" id="PTHR36307:SF1">
    <property type="entry name" value="FLAGELLA BASAL BODY P-RING FORMATION PROTEIN FLGA"/>
    <property type="match status" value="1"/>
</dbReference>
<sequence>MIRFALILTSLLGLGITCQAADKQDLSLLTRTAEQFARRQLADSDAKITARKLDPNLSLPACDSLEAYLPPNGRLSGRSTVGVRCARDGWSINVTLDIQLFSQAVVASRAIRAGEVIQATDVQLQRVEIGQLPSPPLGSIDQALGKTPVVGIGQGIPLRADMLRAPAVIQPGQSVRILVNGDGFQVSGEGKALGQAALGQSVSIRTNNGQVVTGVVTGVGQVTVTP</sequence>
<dbReference type="Proteomes" id="UP000575898">
    <property type="component" value="Unassembled WGS sequence"/>
</dbReference>
<dbReference type="Pfam" id="PF13144">
    <property type="entry name" value="ChapFlgA"/>
    <property type="match status" value="1"/>
</dbReference>
<dbReference type="NCBIfam" id="TIGR03170">
    <property type="entry name" value="flgA_cterm"/>
    <property type="match status" value="1"/>
</dbReference>
<evidence type="ECO:0000313" key="6">
    <source>
        <dbReference type="EMBL" id="MBB5017546.1"/>
    </source>
</evidence>
<dbReference type="EMBL" id="JACHHY010000004">
    <property type="protein sequence ID" value="MBB5017546.1"/>
    <property type="molecule type" value="Genomic_DNA"/>
</dbReference>
<accession>A0A840MLY7</accession>
<protein>
    <recommendedName>
        <fullName evidence="4">Flagella basal body P-ring formation protein FlgA</fullName>
    </recommendedName>
</protein>
<dbReference type="InterPro" id="IPR013974">
    <property type="entry name" value="SAF"/>
</dbReference>
<dbReference type="RefSeq" id="WP_184035541.1">
    <property type="nucleotide sequence ID" value="NZ_JACHHY010000004.1"/>
</dbReference>
<dbReference type="PANTHER" id="PTHR36307">
    <property type="entry name" value="FLAGELLA BASAL BODY P-RING FORMATION PROTEIN FLGA"/>
    <property type="match status" value="1"/>
</dbReference>
<name>A0A840MLY7_9PROT</name>
<evidence type="ECO:0000256" key="3">
    <source>
        <dbReference type="ARBA" id="ARBA00022764"/>
    </source>
</evidence>
<keyword evidence="7" id="KW-1185">Reference proteome</keyword>
<reference evidence="6 7" key="1">
    <citation type="submission" date="2020-08" db="EMBL/GenBank/DDBJ databases">
        <title>Genomic Encyclopedia of Type Strains, Phase IV (KMG-IV): sequencing the most valuable type-strain genomes for metagenomic binning, comparative biology and taxonomic classification.</title>
        <authorList>
            <person name="Goeker M."/>
        </authorList>
    </citation>
    <scope>NUCLEOTIDE SEQUENCE [LARGE SCALE GENOMIC DNA]</scope>
    <source>
        <strain evidence="6 7">DSM 27165</strain>
    </source>
</reference>
<evidence type="ECO:0000256" key="1">
    <source>
        <dbReference type="ARBA" id="ARBA00004418"/>
    </source>
</evidence>
<gene>
    <name evidence="6" type="ORF">HNQ59_000815</name>
</gene>
<dbReference type="InterPro" id="IPR041231">
    <property type="entry name" value="FlgA_N"/>
</dbReference>
<keyword evidence="6" id="KW-0969">Cilium</keyword>
<keyword evidence="4" id="KW-1005">Bacterial flagellum biogenesis</keyword>
<keyword evidence="3 4" id="KW-0574">Periplasm</keyword>
<evidence type="ECO:0000256" key="4">
    <source>
        <dbReference type="RuleBase" id="RU362063"/>
    </source>
</evidence>
<feature type="chain" id="PRO_5033105463" description="Flagella basal body P-ring formation protein FlgA" evidence="4">
    <location>
        <begin position="21"/>
        <end position="226"/>
    </location>
</feature>
<organism evidence="6 7">
    <name type="scientific">Chitinivorax tropicus</name>
    <dbReference type="NCBI Taxonomy" id="714531"/>
    <lineage>
        <taxon>Bacteria</taxon>
        <taxon>Pseudomonadati</taxon>
        <taxon>Pseudomonadota</taxon>
        <taxon>Betaproteobacteria</taxon>
        <taxon>Chitinivorax</taxon>
    </lineage>
</organism>
<dbReference type="SMART" id="SM00858">
    <property type="entry name" value="SAF"/>
    <property type="match status" value="1"/>
</dbReference>
<dbReference type="GO" id="GO:0044780">
    <property type="term" value="P:bacterial-type flagellum assembly"/>
    <property type="evidence" value="ECO:0007669"/>
    <property type="project" value="InterPro"/>
</dbReference>
<comment type="subcellular location">
    <subcellularLocation>
        <location evidence="1 4">Periplasm</location>
    </subcellularLocation>
</comment>
<feature type="signal peptide" evidence="4">
    <location>
        <begin position="1"/>
        <end position="20"/>
    </location>
</feature>
<keyword evidence="2 4" id="KW-0732">Signal</keyword>
<dbReference type="GO" id="GO:0042597">
    <property type="term" value="C:periplasmic space"/>
    <property type="evidence" value="ECO:0007669"/>
    <property type="project" value="UniProtKB-SubCell"/>
</dbReference>
<dbReference type="AlphaFoldDB" id="A0A840MLY7"/>
<dbReference type="CDD" id="cd11614">
    <property type="entry name" value="SAF_CpaB_FlgA_like"/>
    <property type="match status" value="1"/>
</dbReference>
<dbReference type="Pfam" id="PF17656">
    <property type="entry name" value="ChapFlgA_N"/>
    <property type="match status" value="1"/>
</dbReference>
<keyword evidence="6" id="KW-0282">Flagellum</keyword>
<evidence type="ECO:0000313" key="7">
    <source>
        <dbReference type="Proteomes" id="UP000575898"/>
    </source>
</evidence>
<comment type="caution">
    <text evidence="6">The sequence shown here is derived from an EMBL/GenBank/DDBJ whole genome shotgun (WGS) entry which is preliminary data.</text>
</comment>
<proteinExistence type="inferred from homology"/>
<evidence type="ECO:0000259" key="5">
    <source>
        <dbReference type="SMART" id="SM00858"/>
    </source>
</evidence>
<dbReference type="InterPro" id="IPR017585">
    <property type="entry name" value="SAF_FlgA"/>
</dbReference>